<dbReference type="SUPFAM" id="SSF50630">
    <property type="entry name" value="Acid proteases"/>
    <property type="match status" value="1"/>
</dbReference>
<comment type="caution">
    <text evidence="1">The sequence shown here is derived from an EMBL/GenBank/DDBJ whole genome shotgun (WGS) entry which is preliminary data.</text>
</comment>
<dbReference type="EMBL" id="CAJOBB010001154">
    <property type="protein sequence ID" value="CAF3817495.1"/>
    <property type="molecule type" value="Genomic_DNA"/>
</dbReference>
<dbReference type="Gene3D" id="2.40.70.10">
    <property type="entry name" value="Acid Proteases"/>
    <property type="match status" value="1"/>
</dbReference>
<accession>A0A819CSN9</accession>
<gene>
    <name evidence="1" type="ORF">KXQ929_LOCUS18019</name>
</gene>
<dbReference type="AlphaFoldDB" id="A0A819CSN9"/>
<evidence type="ECO:0008006" key="3">
    <source>
        <dbReference type="Google" id="ProtNLM"/>
    </source>
</evidence>
<sequence length="305" mass="33502">MVDTGSTISAINAAYLKQFNMNQHIYSTTTSCKTANNGQLHISGLIVLPFSINNMQMEMNIFVIEDLCADLLLGGDFCDKYNINIDYRRKHLTIALHHQQATVKFLQHQQGDQLYNVKTMVDISIPPLSAKVIQASTTAPSMSALFTPSSKSLNEQHVVAPHAILMINNDSTTTLTLLNMTTSMQTIPKGTNMGKVKYHEDNKCCYVSPFINNRTQQCVANITSYSVRPGSPSISSIPNTTSSLISHLSSAQQHQIQPDHQFGVRQPSVGHYAGVLGRHHCVFQDVPEACTAFGLGVGRFGESQC</sequence>
<name>A0A819CSN9_9BILA</name>
<evidence type="ECO:0000313" key="1">
    <source>
        <dbReference type="EMBL" id="CAF3817495.1"/>
    </source>
</evidence>
<dbReference type="Proteomes" id="UP000663868">
    <property type="component" value="Unassembled WGS sequence"/>
</dbReference>
<protein>
    <recommendedName>
        <fullName evidence="3">Peptidase A2 domain-containing protein</fullName>
    </recommendedName>
</protein>
<reference evidence="1" key="1">
    <citation type="submission" date="2021-02" db="EMBL/GenBank/DDBJ databases">
        <authorList>
            <person name="Nowell W R."/>
        </authorList>
    </citation>
    <scope>NUCLEOTIDE SEQUENCE</scope>
</reference>
<proteinExistence type="predicted"/>
<organism evidence="1 2">
    <name type="scientific">Adineta steineri</name>
    <dbReference type="NCBI Taxonomy" id="433720"/>
    <lineage>
        <taxon>Eukaryota</taxon>
        <taxon>Metazoa</taxon>
        <taxon>Spiralia</taxon>
        <taxon>Gnathifera</taxon>
        <taxon>Rotifera</taxon>
        <taxon>Eurotatoria</taxon>
        <taxon>Bdelloidea</taxon>
        <taxon>Adinetida</taxon>
        <taxon>Adinetidae</taxon>
        <taxon>Adineta</taxon>
    </lineage>
</organism>
<dbReference type="InterPro" id="IPR021109">
    <property type="entry name" value="Peptidase_aspartic_dom_sf"/>
</dbReference>
<dbReference type="CDD" id="cd00303">
    <property type="entry name" value="retropepsin_like"/>
    <property type="match status" value="1"/>
</dbReference>
<evidence type="ECO:0000313" key="2">
    <source>
        <dbReference type="Proteomes" id="UP000663868"/>
    </source>
</evidence>